<feature type="compositionally biased region" description="Basic residues" evidence="1">
    <location>
        <begin position="16"/>
        <end position="33"/>
    </location>
</feature>
<evidence type="ECO:0000313" key="3">
    <source>
        <dbReference type="Proteomes" id="UP001321473"/>
    </source>
</evidence>
<feature type="compositionally biased region" description="Polar residues" evidence="1">
    <location>
        <begin position="1"/>
        <end position="11"/>
    </location>
</feature>
<sequence length="98" mass="10855">MWEPHNQISANDSHHRVIKAPRKKKITSSRSRQKWSSWMQGVPTCTSGALRHFVQPCSATTTSSGYVWHPSRSETKGRVSEVGAPAVWSASSQQPGKP</sequence>
<organism evidence="2 3">
    <name type="scientific">Amblyomma americanum</name>
    <name type="common">Lone star tick</name>
    <dbReference type="NCBI Taxonomy" id="6943"/>
    <lineage>
        <taxon>Eukaryota</taxon>
        <taxon>Metazoa</taxon>
        <taxon>Ecdysozoa</taxon>
        <taxon>Arthropoda</taxon>
        <taxon>Chelicerata</taxon>
        <taxon>Arachnida</taxon>
        <taxon>Acari</taxon>
        <taxon>Parasitiformes</taxon>
        <taxon>Ixodida</taxon>
        <taxon>Ixodoidea</taxon>
        <taxon>Ixodidae</taxon>
        <taxon>Amblyomminae</taxon>
        <taxon>Amblyomma</taxon>
    </lineage>
</organism>
<name>A0AAQ4DYR7_AMBAM</name>
<dbReference type="Proteomes" id="UP001321473">
    <property type="component" value="Unassembled WGS sequence"/>
</dbReference>
<proteinExistence type="predicted"/>
<feature type="compositionally biased region" description="Polar residues" evidence="1">
    <location>
        <begin position="89"/>
        <end position="98"/>
    </location>
</feature>
<accession>A0AAQ4DYR7</accession>
<reference evidence="2 3" key="1">
    <citation type="journal article" date="2023" name="Arcadia Sci">
        <title>De novo assembly of a long-read Amblyomma americanum tick genome.</title>
        <authorList>
            <person name="Chou S."/>
            <person name="Poskanzer K.E."/>
            <person name="Rollins M."/>
            <person name="Thuy-Boun P.S."/>
        </authorList>
    </citation>
    <scope>NUCLEOTIDE SEQUENCE [LARGE SCALE GENOMIC DNA]</scope>
    <source>
        <strain evidence="2">F_SG_1</strain>
        <tissue evidence="2">Salivary glands</tissue>
    </source>
</reference>
<dbReference type="AlphaFoldDB" id="A0AAQ4DYR7"/>
<comment type="caution">
    <text evidence="2">The sequence shown here is derived from an EMBL/GenBank/DDBJ whole genome shotgun (WGS) entry which is preliminary data.</text>
</comment>
<dbReference type="EMBL" id="JARKHS020025317">
    <property type="protein sequence ID" value="KAK8767607.1"/>
    <property type="molecule type" value="Genomic_DNA"/>
</dbReference>
<keyword evidence="3" id="KW-1185">Reference proteome</keyword>
<gene>
    <name evidence="2" type="ORF">V5799_005612</name>
</gene>
<protein>
    <submittedName>
        <fullName evidence="2">Uncharacterized protein</fullName>
    </submittedName>
</protein>
<feature type="region of interest" description="Disordered" evidence="1">
    <location>
        <begin position="60"/>
        <end position="98"/>
    </location>
</feature>
<evidence type="ECO:0000313" key="2">
    <source>
        <dbReference type="EMBL" id="KAK8767607.1"/>
    </source>
</evidence>
<feature type="region of interest" description="Disordered" evidence="1">
    <location>
        <begin position="1"/>
        <end position="39"/>
    </location>
</feature>
<evidence type="ECO:0000256" key="1">
    <source>
        <dbReference type="SAM" id="MobiDB-lite"/>
    </source>
</evidence>